<comment type="caution">
    <text evidence="1">The sequence shown here is derived from an EMBL/GenBank/DDBJ whole genome shotgun (WGS) entry which is preliminary data.</text>
</comment>
<feature type="non-terminal residue" evidence="1">
    <location>
        <position position="1"/>
    </location>
</feature>
<evidence type="ECO:0000313" key="1">
    <source>
        <dbReference type="EMBL" id="KAI0063892.1"/>
    </source>
</evidence>
<name>A0ACB8T5Y3_9AGAM</name>
<dbReference type="Proteomes" id="UP000814140">
    <property type="component" value="Unassembled WGS sequence"/>
</dbReference>
<keyword evidence="2" id="KW-1185">Reference proteome</keyword>
<reference evidence="1" key="1">
    <citation type="submission" date="2021-03" db="EMBL/GenBank/DDBJ databases">
        <authorList>
            <consortium name="DOE Joint Genome Institute"/>
            <person name="Ahrendt S."/>
            <person name="Looney B.P."/>
            <person name="Miyauchi S."/>
            <person name="Morin E."/>
            <person name="Drula E."/>
            <person name="Courty P.E."/>
            <person name="Chicoki N."/>
            <person name="Fauchery L."/>
            <person name="Kohler A."/>
            <person name="Kuo A."/>
            <person name="Labutti K."/>
            <person name="Pangilinan J."/>
            <person name="Lipzen A."/>
            <person name="Riley R."/>
            <person name="Andreopoulos W."/>
            <person name="He G."/>
            <person name="Johnson J."/>
            <person name="Barry K.W."/>
            <person name="Grigoriev I.V."/>
            <person name="Nagy L."/>
            <person name="Hibbett D."/>
            <person name="Henrissat B."/>
            <person name="Matheny P.B."/>
            <person name="Labbe J."/>
            <person name="Martin F."/>
        </authorList>
    </citation>
    <scope>NUCLEOTIDE SEQUENCE</scope>
    <source>
        <strain evidence="1">HHB10654</strain>
    </source>
</reference>
<protein>
    <submittedName>
        <fullName evidence="1">Uncharacterized protein</fullName>
    </submittedName>
</protein>
<gene>
    <name evidence="1" type="ORF">BV25DRAFT_1801624</name>
</gene>
<sequence length="132" mass="14204">DTAFALTEETLLRMVKVNVIGPALTAQAYLPYLEKGKRKVVVNVSSGLGSIASNHGGQITSYCLGKTAPKAAERPDLITLVINPGWVRMDIGGPNAPLSTKDSVYGLLKVVIPATKDQSGRFFSHNRDIIPW</sequence>
<reference evidence="1" key="2">
    <citation type="journal article" date="2022" name="New Phytol.">
        <title>Evolutionary transition to the ectomycorrhizal habit in the genomes of a hyperdiverse lineage of mushroom-forming fungi.</title>
        <authorList>
            <person name="Looney B."/>
            <person name="Miyauchi S."/>
            <person name="Morin E."/>
            <person name="Drula E."/>
            <person name="Courty P.E."/>
            <person name="Kohler A."/>
            <person name="Kuo A."/>
            <person name="LaButti K."/>
            <person name="Pangilinan J."/>
            <person name="Lipzen A."/>
            <person name="Riley R."/>
            <person name="Andreopoulos W."/>
            <person name="He G."/>
            <person name="Johnson J."/>
            <person name="Nolan M."/>
            <person name="Tritt A."/>
            <person name="Barry K.W."/>
            <person name="Grigoriev I.V."/>
            <person name="Nagy L.G."/>
            <person name="Hibbett D."/>
            <person name="Henrissat B."/>
            <person name="Matheny P.B."/>
            <person name="Labbe J."/>
            <person name="Martin F.M."/>
        </authorList>
    </citation>
    <scope>NUCLEOTIDE SEQUENCE</scope>
    <source>
        <strain evidence="1">HHB10654</strain>
    </source>
</reference>
<accession>A0ACB8T5Y3</accession>
<evidence type="ECO:0000313" key="2">
    <source>
        <dbReference type="Proteomes" id="UP000814140"/>
    </source>
</evidence>
<dbReference type="EMBL" id="MU277201">
    <property type="protein sequence ID" value="KAI0063892.1"/>
    <property type="molecule type" value="Genomic_DNA"/>
</dbReference>
<proteinExistence type="predicted"/>
<organism evidence="1 2">
    <name type="scientific">Artomyces pyxidatus</name>
    <dbReference type="NCBI Taxonomy" id="48021"/>
    <lineage>
        <taxon>Eukaryota</taxon>
        <taxon>Fungi</taxon>
        <taxon>Dikarya</taxon>
        <taxon>Basidiomycota</taxon>
        <taxon>Agaricomycotina</taxon>
        <taxon>Agaricomycetes</taxon>
        <taxon>Russulales</taxon>
        <taxon>Auriscalpiaceae</taxon>
        <taxon>Artomyces</taxon>
    </lineage>
</organism>